<keyword evidence="5" id="KW-1133">Transmembrane helix</keyword>
<dbReference type="SMART" id="SM00320">
    <property type="entry name" value="WD40"/>
    <property type="match status" value="4"/>
</dbReference>
<dbReference type="GO" id="GO:0030126">
    <property type="term" value="C:COPI vesicle coat"/>
    <property type="evidence" value="ECO:0007669"/>
    <property type="project" value="TreeGrafter"/>
</dbReference>
<reference evidence="7" key="1">
    <citation type="submission" date="2013-09" db="EMBL/GenBank/DDBJ databases">
        <title>Corchorus olitorius genome sequencing.</title>
        <authorList>
            <person name="Alam M."/>
            <person name="Haque M.S."/>
            <person name="Islam M.S."/>
            <person name="Emdad E.M."/>
            <person name="Islam M.M."/>
            <person name="Ahmed B."/>
            <person name="Halim A."/>
            <person name="Hossen Q.M.M."/>
            <person name="Hossain M.Z."/>
            <person name="Ahmed R."/>
            <person name="Khan M.M."/>
            <person name="Islam R."/>
            <person name="Rashid M.M."/>
            <person name="Khan S.A."/>
            <person name="Rahman M.S."/>
            <person name="Alam M."/>
            <person name="Yahiya A.S."/>
            <person name="Khan M.S."/>
            <person name="Azam M.S."/>
            <person name="Haque T."/>
            <person name="Lashkar M.Z.H."/>
            <person name="Akhand A.I."/>
            <person name="Morshed G."/>
            <person name="Roy S."/>
            <person name="Uddin K.S."/>
            <person name="Rabeya T."/>
            <person name="Hossain A.S."/>
            <person name="Chowdhury A."/>
            <person name="Snigdha A.R."/>
            <person name="Mortoza M.S."/>
            <person name="Matin S.A."/>
            <person name="Hoque S.M.E."/>
            <person name="Islam M.K."/>
            <person name="Roy D.K."/>
            <person name="Haider R."/>
            <person name="Moosa M.M."/>
            <person name="Elias S.M."/>
            <person name="Hasan A.M."/>
            <person name="Jahan S."/>
            <person name="Shafiuddin M."/>
            <person name="Mahmood N."/>
            <person name="Shommy N.S."/>
        </authorList>
    </citation>
    <scope>NUCLEOTIDE SEQUENCE [LARGE SCALE GENOMIC DNA]</scope>
    <source>
        <strain evidence="7">cv. O-4</strain>
    </source>
</reference>
<evidence type="ECO:0000256" key="3">
    <source>
        <dbReference type="PROSITE-ProRule" id="PRU00221"/>
    </source>
</evidence>
<feature type="repeat" description="WD" evidence="3">
    <location>
        <begin position="209"/>
        <end position="252"/>
    </location>
</feature>
<keyword evidence="1 3" id="KW-0853">WD repeat</keyword>
<dbReference type="Pfam" id="PF00400">
    <property type="entry name" value="WD40"/>
    <property type="match status" value="3"/>
</dbReference>
<evidence type="ECO:0000256" key="4">
    <source>
        <dbReference type="SAM" id="MobiDB-lite"/>
    </source>
</evidence>
<evidence type="ECO:0000256" key="2">
    <source>
        <dbReference type="ARBA" id="ARBA00022737"/>
    </source>
</evidence>
<feature type="transmembrane region" description="Helical" evidence="5">
    <location>
        <begin position="89"/>
        <end position="108"/>
    </location>
</feature>
<dbReference type="PROSITE" id="PS50082">
    <property type="entry name" value="WD_REPEATS_2"/>
    <property type="match status" value="1"/>
</dbReference>
<dbReference type="InterPro" id="IPR001680">
    <property type="entry name" value="WD40_rpt"/>
</dbReference>
<dbReference type="GO" id="GO:0006891">
    <property type="term" value="P:intra-Golgi vesicle-mediated transport"/>
    <property type="evidence" value="ECO:0007669"/>
    <property type="project" value="TreeGrafter"/>
</dbReference>
<dbReference type="InterPro" id="IPR015943">
    <property type="entry name" value="WD40/YVTN_repeat-like_dom_sf"/>
</dbReference>
<protein>
    <submittedName>
        <fullName evidence="6">Uncharacterized protein</fullName>
    </submittedName>
</protein>
<dbReference type="Gene3D" id="2.130.10.10">
    <property type="entry name" value="YVTN repeat-like/Quinoprotein amine dehydrogenase"/>
    <property type="match status" value="1"/>
</dbReference>
<dbReference type="InterPro" id="IPR050844">
    <property type="entry name" value="Coatomer_complex_subunit"/>
</dbReference>
<dbReference type="InterPro" id="IPR036322">
    <property type="entry name" value="WD40_repeat_dom_sf"/>
</dbReference>
<feature type="compositionally biased region" description="Basic and acidic residues" evidence="4">
    <location>
        <begin position="7"/>
        <end position="16"/>
    </location>
</feature>
<keyword evidence="5" id="KW-0812">Transmembrane</keyword>
<evidence type="ECO:0000313" key="6">
    <source>
        <dbReference type="EMBL" id="OMO65210.1"/>
    </source>
</evidence>
<keyword evidence="2" id="KW-0677">Repeat</keyword>
<dbReference type="GO" id="GO:0006886">
    <property type="term" value="P:intracellular protein transport"/>
    <property type="evidence" value="ECO:0007669"/>
    <property type="project" value="TreeGrafter"/>
</dbReference>
<dbReference type="GO" id="GO:0006890">
    <property type="term" value="P:retrograde vesicle-mediated transport, Golgi to endoplasmic reticulum"/>
    <property type="evidence" value="ECO:0007669"/>
    <property type="project" value="TreeGrafter"/>
</dbReference>
<gene>
    <name evidence="6" type="ORF">COLO4_31449</name>
</gene>
<organism evidence="6 7">
    <name type="scientific">Corchorus olitorius</name>
    <dbReference type="NCBI Taxonomy" id="93759"/>
    <lineage>
        <taxon>Eukaryota</taxon>
        <taxon>Viridiplantae</taxon>
        <taxon>Streptophyta</taxon>
        <taxon>Embryophyta</taxon>
        <taxon>Tracheophyta</taxon>
        <taxon>Spermatophyta</taxon>
        <taxon>Magnoliopsida</taxon>
        <taxon>eudicotyledons</taxon>
        <taxon>Gunneridae</taxon>
        <taxon>Pentapetalae</taxon>
        <taxon>rosids</taxon>
        <taxon>malvids</taxon>
        <taxon>Malvales</taxon>
        <taxon>Malvaceae</taxon>
        <taxon>Grewioideae</taxon>
        <taxon>Apeibeae</taxon>
        <taxon>Corchorus</taxon>
    </lineage>
</organism>
<dbReference type="PANTHER" id="PTHR19876:SF2">
    <property type="entry name" value="COATOMER SUBUNIT BETA"/>
    <property type="match status" value="1"/>
</dbReference>
<dbReference type="SUPFAM" id="SSF50978">
    <property type="entry name" value="WD40 repeat-like"/>
    <property type="match status" value="1"/>
</dbReference>
<dbReference type="Proteomes" id="UP000187203">
    <property type="component" value="Unassembled WGS sequence"/>
</dbReference>
<keyword evidence="5" id="KW-0472">Membrane</keyword>
<dbReference type="PANTHER" id="PTHR19876">
    <property type="entry name" value="COATOMER"/>
    <property type="match status" value="1"/>
</dbReference>
<dbReference type="AlphaFoldDB" id="A0A1R3H4L4"/>
<accession>A0A1R3H4L4</accession>
<evidence type="ECO:0000313" key="7">
    <source>
        <dbReference type="Proteomes" id="UP000187203"/>
    </source>
</evidence>
<dbReference type="EMBL" id="AWUE01020854">
    <property type="protein sequence ID" value="OMO65210.1"/>
    <property type="molecule type" value="Genomic_DNA"/>
</dbReference>
<sequence length="407" mass="45374">MFGSEETCSKIRESKSRRSPSNRTMDSGKFVFWTCVYLELPVTGWGEQVDMLEGCCYCMMAKSFEVTESPVHILHLQLGQRSLLHVNNVFLLELMTCLFVYTIAIPWIRSKYSRCILITSDAVLPTLPYVLSSSDDMLIKLWDWEKGWVCIQIFDGHSHYVMQVTSNPKDTITFAIASLEHTIKLNLLFALFEFSRFGTLAPGDPNFTLYAHQKGVNCVDYFTGGGKPYLITGSEEHTAKVWDYQTNSCVQTLEGHTHNVSAVCFRPELPIIITVTYMNTRGALTILESSGITVLGFPSAGGEVGIDARKGGWHSLDTGQVLIESACSVDLVVEALSTLLPMLPGIQYFRFNPVIFKDLQLPSLQGRRHYPPPFTQPLDRSALGVLNSVESEKYAPSSSICASFTGE</sequence>
<dbReference type="STRING" id="93759.A0A1R3H4L4"/>
<dbReference type="GO" id="GO:0006888">
    <property type="term" value="P:endoplasmic reticulum to Golgi vesicle-mediated transport"/>
    <property type="evidence" value="ECO:0007669"/>
    <property type="project" value="TreeGrafter"/>
</dbReference>
<keyword evidence="7" id="KW-1185">Reference proteome</keyword>
<evidence type="ECO:0000256" key="5">
    <source>
        <dbReference type="SAM" id="Phobius"/>
    </source>
</evidence>
<evidence type="ECO:0000256" key="1">
    <source>
        <dbReference type="ARBA" id="ARBA00022574"/>
    </source>
</evidence>
<dbReference type="OrthoDB" id="10261470at2759"/>
<feature type="region of interest" description="Disordered" evidence="4">
    <location>
        <begin position="1"/>
        <end position="23"/>
    </location>
</feature>
<name>A0A1R3H4L4_9ROSI</name>
<comment type="caution">
    <text evidence="6">The sequence shown here is derived from an EMBL/GenBank/DDBJ whole genome shotgun (WGS) entry which is preliminary data.</text>
</comment>
<proteinExistence type="predicted"/>